<evidence type="ECO:0000256" key="1">
    <source>
        <dbReference type="SAM" id="MobiDB-lite"/>
    </source>
</evidence>
<dbReference type="OrthoDB" id="799522at2"/>
<evidence type="ECO:0000313" key="3">
    <source>
        <dbReference type="EMBL" id="KGO85362.1"/>
    </source>
</evidence>
<dbReference type="RefSeq" id="WP_020212918.1">
    <property type="nucleotide sequence ID" value="NZ_JRLX01000023.1"/>
</dbReference>
<comment type="caution">
    <text evidence="3">The sequence shown here is derived from an EMBL/GenBank/DDBJ whole genome shotgun (WGS) entry which is preliminary data.</text>
</comment>
<feature type="signal peptide" evidence="2">
    <location>
        <begin position="1"/>
        <end position="21"/>
    </location>
</feature>
<keyword evidence="4" id="KW-1185">Reference proteome</keyword>
<organism evidence="3 4">
    <name type="scientific">Flavobacterium rivuli WB 3.3-2 = DSM 21788</name>
    <dbReference type="NCBI Taxonomy" id="1121895"/>
    <lineage>
        <taxon>Bacteria</taxon>
        <taxon>Pseudomonadati</taxon>
        <taxon>Bacteroidota</taxon>
        <taxon>Flavobacteriia</taxon>
        <taxon>Flavobacteriales</taxon>
        <taxon>Flavobacteriaceae</taxon>
        <taxon>Flavobacterium</taxon>
    </lineage>
</organism>
<dbReference type="Proteomes" id="UP000030152">
    <property type="component" value="Unassembled WGS sequence"/>
</dbReference>
<dbReference type="AlphaFoldDB" id="A0A0A2LY94"/>
<evidence type="ECO:0000256" key="2">
    <source>
        <dbReference type="SAM" id="SignalP"/>
    </source>
</evidence>
<gene>
    <name evidence="3" type="ORF">Q765_16595</name>
</gene>
<name>A0A0A2LY94_9FLAO</name>
<dbReference type="eggNOG" id="ENOG502ZYIT">
    <property type="taxonomic scope" value="Bacteria"/>
</dbReference>
<dbReference type="STRING" id="1121895.GCA_000378485_01764"/>
<dbReference type="EMBL" id="JRLX01000023">
    <property type="protein sequence ID" value="KGO85362.1"/>
    <property type="molecule type" value="Genomic_DNA"/>
</dbReference>
<proteinExistence type="predicted"/>
<feature type="region of interest" description="Disordered" evidence="1">
    <location>
        <begin position="132"/>
        <end position="152"/>
    </location>
</feature>
<evidence type="ECO:0000313" key="4">
    <source>
        <dbReference type="Proteomes" id="UP000030152"/>
    </source>
</evidence>
<feature type="chain" id="PRO_5001991593" evidence="2">
    <location>
        <begin position="22"/>
        <end position="152"/>
    </location>
</feature>
<accession>A0A0A2LY94</accession>
<reference evidence="3 4" key="1">
    <citation type="submission" date="2013-09" db="EMBL/GenBank/DDBJ databases">
        <authorList>
            <person name="Zeng Z."/>
            <person name="Chen C."/>
        </authorList>
    </citation>
    <scope>NUCLEOTIDE SEQUENCE [LARGE SCALE GENOMIC DNA]</scope>
    <source>
        <strain evidence="3 4">WB 3.3-2</strain>
    </source>
</reference>
<keyword evidence="2" id="KW-0732">Signal</keyword>
<protein>
    <submittedName>
        <fullName evidence="3">Uncharacterized protein</fullName>
    </submittedName>
</protein>
<sequence length="152" mass="17186">MKSVRKLLLGLALFMGALAQAQVSVNVNIGAPPVWVAEAAPTARYYYLPDIATYYDVSANQYVYVSNKRWIRSRALPPTYRTYNFRGPKVVVANYNGNAPYIHHAAYVKRYPRVYRTGRPVAYVSGPRHHYKAVKHHGNPGHGYGHGHHGRH</sequence>